<gene>
    <name evidence="1" type="ORF">MHA02_31860</name>
</gene>
<sequence>MIDTLHLLPPDLGPRSNPMLYGVAEAIAELFPPVMLAPRPGDDGSLQPCVIDSADAPTEAVAAG</sequence>
<dbReference type="EMBL" id="BJZT01000035">
    <property type="protein sequence ID" value="GEP00799.1"/>
    <property type="molecule type" value="Genomic_DNA"/>
</dbReference>
<keyword evidence="2" id="KW-1185">Reference proteome</keyword>
<reference evidence="1 2" key="1">
    <citation type="submission" date="2019-07" db="EMBL/GenBank/DDBJ databases">
        <title>Whole genome shotgun sequence of Methylobacterium haplocladii NBRC 107714.</title>
        <authorList>
            <person name="Hosoyama A."/>
            <person name="Uohara A."/>
            <person name="Ohji S."/>
            <person name="Ichikawa N."/>
        </authorList>
    </citation>
    <scope>NUCLEOTIDE SEQUENCE [LARGE SCALE GENOMIC DNA]</scope>
    <source>
        <strain evidence="1 2">NBRC 107714</strain>
    </source>
</reference>
<dbReference type="AlphaFoldDB" id="A0A512IT34"/>
<evidence type="ECO:0000313" key="2">
    <source>
        <dbReference type="Proteomes" id="UP000321258"/>
    </source>
</evidence>
<dbReference type="RefSeq" id="WP_170249307.1">
    <property type="nucleotide sequence ID" value="NZ_BJZT01000035.1"/>
</dbReference>
<comment type="caution">
    <text evidence="1">The sequence shown here is derived from an EMBL/GenBank/DDBJ whole genome shotgun (WGS) entry which is preliminary data.</text>
</comment>
<accession>A0A512IT34</accession>
<protein>
    <submittedName>
        <fullName evidence="1">Uncharacterized protein</fullName>
    </submittedName>
</protein>
<proteinExistence type="predicted"/>
<name>A0A512IT34_9HYPH</name>
<organism evidence="1 2">
    <name type="scientific">Methylobacterium haplocladii</name>
    <dbReference type="NCBI Taxonomy" id="1176176"/>
    <lineage>
        <taxon>Bacteria</taxon>
        <taxon>Pseudomonadati</taxon>
        <taxon>Pseudomonadota</taxon>
        <taxon>Alphaproteobacteria</taxon>
        <taxon>Hyphomicrobiales</taxon>
        <taxon>Methylobacteriaceae</taxon>
        <taxon>Methylobacterium</taxon>
    </lineage>
</organism>
<dbReference type="Proteomes" id="UP000321258">
    <property type="component" value="Unassembled WGS sequence"/>
</dbReference>
<evidence type="ECO:0000313" key="1">
    <source>
        <dbReference type="EMBL" id="GEP00799.1"/>
    </source>
</evidence>